<evidence type="ECO:0000256" key="1">
    <source>
        <dbReference type="SAM" id="MobiDB-lite"/>
    </source>
</evidence>
<dbReference type="Proteomes" id="UP001317629">
    <property type="component" value="Chromosome"/>
</dbReference>
<evidence type="ECO:0000313" key="3">
    <source>
        <dbReference type="Proteomes" id="UP001317629"/>
    </source>
</evidence>
<evidence type="ECO:0000313" key="2">
    <source>
        <dbReference type="EMBL" id="BDV33088.1"/>
    </source>
</evidence>
<feature type="region of interest" description="Disordered" evidence="1">
    <location>
        <begin position="199"/>
        <end position="222"/>
    </location>
</feature>
<feature type="region of interest" description="Disordered" evidence="1">
    <location>
        <begin position="27"/>
        <end position="78"/>
    </location>
</feature>
<sequence length="222" mass="24947">MKIPGNKGPGPAQGQRRASRLRMAICDGKARGNDFETRRDESARAHRVERRQPQNKVIPVIRRQPAGSGCGRQRRRDERTKIAERRFDARAVGGHDNSAGARRDLEPIGAHAFIKAEIAGPKARDAVALRDAAFPRENEGKQGRLRRRASDTLCRAIQALERRVDKGERPVLKWMNRHRAREGLADRRVARSAHVDIDEMVADGVPPPPQPLLQRKARQIEA</sequence>
<gene>
    <name evidence="2" type="ORF">SS37A_06170</name>
</gene>
<name>A0ABM8E5A1_9HYPH</name>
<accession>A0ABM8E5A1</accession>
<dbReference type="EMBL" id="AP027142">
    <property type="protein sequence ID" value="BDV33088.1"/>
    <property type="molecule type" value="Genomic_DNA"/>
</dbReference>
<keyword evidence="3" id="KW-1185">Reference proteome</keyword>
<feature type="compositionally biased region" description="Basic and acidic residues" evidence="1">
    <location>
        <begin position="28"/>
        <end position="52"/>
    </location>
</feature>
<reference evidence="2 3" key="1">
    <citation type="journal article" date="2023" name="Int. J. Syst. Evol. Microbiol.">
        <title>Methylocystis iwaonis sp. nov., a type II methane-oxidizing bacterium from surface soil of a rice paddy field in Japan, and emended description of the genus Methylocystis (ex Whittenbury et al. 1970) Bowman et al. 1993.</title>
        <authorList>
            <person name="Kaise H."/>
            <person name="Sawadogo J.B."/>
            <person name="Alam M.S."/>
            <person name="Ueno C."/>
            <person name="Dianou D."/>
            <person name="Shinjo R."/>
            <person name="Asakawa S."/>
        </authorList>
    </citation>
    <scope>NUCLEOTIDE SEQUENCE [LARGE SCALE GENOMIC DNA]</scope>
    <source>
        <strain evidence="2 3">SS37A-Re</strain>
    </source>
</reference>
<organism evidence="2 3">
    <name type="scientific">Methylocystis iwaonis</name>
    <dbReference type="NCBI Taxonomy" id="2885079"/>
    <lineage>
        <taxon>Bacteria</taxon>
        <taxon>Pseudomonadati</taxon>
        <taxon>Pseudomonadota</taxon>
        <taxon>Alphaproteobacteria</taxon>
        <taxon>Hyphomicrobiales</taxon>
        <taxon>Methylocystaceae</taxon>
        <taxon>Methylocystis</taxon>
    </lineage>
</organism>
<proteinExistence type="predicted"/>
<protein>
    <submittedName>
        <fullName evidence="2">Uncharacterized protein</fullName>
    </submittedName>
</protein>
<feature type="region of interest" description="Disordered" evidence="1">
    <location>
        <begin position="1"/>
        <end position="20"/>
    </location>
</feature>